<dbReference type="Proteomes" id="UP001054889">
    <property type="component" value="Unassembled WGS sequence"/>
</dbReference>
<dbReference type="EMBL" id="BQKI01000010">
    <property type="protein sequence ID" value="GJN03748.1"/>
    <property type="molecule type" value="Genomic_DNA"/>
</dbReference>
<evidence type="ECO:0000313" key="5">
    <source>
        <dbReference type="Proteomes" id="UP001054889"/>
    </source>
</evidence>
<evidence type="ECO:0000313" key="4">
    <source>
        <dbReference type="EMBL" id="GJN03748.1"/>
    </source>
</evidence>
<feature type="compositionally biased region" description="Low complexity" evidence="2">
    <location>
        <begin position="1"/>
        <end position="21"/>
    </location>
</feature>
<feature type="compositionally biased region" description="Low complexity" evidence="2">
    <location>
        <begin position="52"/>
        <end position="73"/>
    </location>
</feature>
<feature type="compositionally biased region" description="Basic residues" evidence="2">
    <location>
        <begin position="83"/>
        <end position="92"/>
    </location>
</feature>
<dbReference type="PANTHER" id="PTHR31662:SF96">
    <property type="entry name" value="OS08G0467600 PROTEIN"/>
    <property type="match status" value="1"/>
</dbReference>
<feature type="region of interest" description="Disordered" evidence="2">
    <location>
        <begin position="1"/>
        <end position="264"/>
    </location>
</feature>
<organism evidence="4 5">
    <name type="scientific">Eleusine coracana subsp. coracana</name>
    <dbReference type="NCBI Taxonomy" id="191504"/>
    <lineage>
        <taxon>Eukaryota</taxon>
        <taxon>Viridiplantae</taxon>
        <taxon>Streptophyta</taxon>
        <taxon>Embryophyta</taxon>
        <taxon>Tracheophyta</taxon>
        <taxon>Spermatophyta</taxon>
        <taxon>Magnoliopsida</taxon>
        <taxon>Liliopsida</taxon>
        <taxon>Poales</taxon>
        <taxon>Poaceae</taxon>
        <taxon>PACMAD clade</taxon>
        <taxon>Chloridoideae</taxon>
        <taxon>Cynodonteae</taxon>
        <taxon>Eleusininae</taxon>
        <taxon>Eleusine</taxon>
    </lineage>
</organism>
<evidence type="ECO:0000256" key="2">
    <source>
        <dbReference type="SAM" id="MobiDB-lite"/>
    </source>
</evidence>
<dbReference type="GO" id="GO:0006355">
    <property type="term" value="P:regulation of DNA-templated transcription"/>
    <property type="evidence" value="ECO:0007669"/>
    <property type="project" value="InterPro"/>
</dbReference>
<dbReference type="InterPro" id="IPR053932">
    <property type="entry name" value="GeBP-like_DBD"/>
</dbReference>
<comment type="caution">
    <text evidence="4">The sequence shown here is derived from an EMBL/GenBank/DDBJ whole genome shotgun (WGS) entry which is preliminary data.</text>
</comment>
<gene>
    <name evidence="4" type="primary">ga21224</name>
    <name evidence="4" type="ORF">PR202_ga21224</name>
</gene>
<dbReference type="GO" id="GO:0005634">
    <property type="term" value="C:nucleus"/>
    <property type="evidence" value="ECO:0007669"/>
    <property type="project" value="TreeGrafter"/>
</dbReference>
<feature type="region of interest" description="Disordered" evidence="2">
    <location>
        <begin position="351"/>
        <end position="381"/>
    </location>
</feature>
<feature type="compositionally biased region" description="Basic and acidic residues" evidence="2">
    <location>
        <begin position="183"/>
        <end position="192"/>
    </location>
</feature>
<accession>A0AAV5CYL3</accession>
<dbReference type="PANTHER" id="PTHR31662">
    <property type="entry name" value="BNAANNG10740D PROTEIN-RELATED"/>
    <property type="match status" value="1"/>
</dbReference>
<keyword evidence="5" id="KW-1185">Reference proteome</keyword>
<name>A0AAV5CYL3_ELECO</name>
<dbReference type="InterPro" id="IPR007592">
    <property type="entry name" value="GEBP"/>
</dbReference>
<feature type="compositionally biased region" description="Acidic residues" evidence="2">
    <location>
        <begin position="356"/>
        <end position="374"/>
    </location>
</feature>
<evidence type="ECO:0000256" key="1">
    <source>
        <dbReference type="ARBA" id="ARBA00010820"/>
    </source>
</evidence>
<evidence type="ECO:0000259" key="3">
    <source>
        <dbReference type="Pfam" id="PF04504"/>
    </source>
</evidence>
<reference evidence="4" key="1">
    <citation type="journal article" date="2018" name="DNA Res.">
        <title>Multiple hybrid de novo genome assembly of finger millet, an orphan allotetraploid crop.</title>
        <authorList>
            <person name="Hatakeyama M."/>
            <person name="Aluri S."/>
            <person name="Balachadran M.T."/>
            <person name="Sivarajan S.R."/>
            <person name="Patrignani A."/>
            <person name="Gruter S."/>
            <person name="Poveda L."/>
            <person name="Shimizu-Inatsugi R."/>
            <person name="Baeten J."/>
            <person name="Francoijs K.J."/>
            <person name="Nataraja K.N."/>
            <person name="Reddy Y.A.N."/>
            <person name="Phadnis S."/>
            <person name="Ravikumar R.L."/>
            <person name="Schlapbach R."/>
            <person name="Sreeman S.M."/>
            <person name="Shimizu K.K."/>
        </authorList>
    </citation>
    <scope>NUCLEOTIDE SEQUENCE</scope>
</reference>
<sequence>MSPKRAAAAAASGSASDASVAETDAARHRRRRQSPSPARSRSRSKTPPPNLRPNAAALSSTPTSAGADYAAASDSDDADRGQSPRRSRKRSPTPRSDSEADAALLADAVRRVASTKRRRERSPTPRSDSDADGDAADAAGRVPSPRRNRERSPRLYSDSDSDSDDDAAAAAAGRVSSPRRNRDRSPALHSDSDNSGASEDGGREGNVSPPRARRSTRIETSNIKPVSTRLMDGSRRPAGAASSQSRPKRRTKSPALPSVEHNKRLPRVWSPEDEVTILRALIAFRGKKGRLPSSIQDTAKLEGQIRGKLTAKASTTQLSDKIRRLKHKYKLLAIRSKKGLLMVFNEVGGSHTYENAGDEESNEEQEVEESDEGMESGWDVRYRPNKKPKAIGFENGNKNAIVANGNAFGTGGRSKTSQVVVVGGGGGKDDPEKGMYPYLWEAVEELSKDHPSGKVFRKAFSVLEKSKARAIEEKLRKFRMSEIRQQLRRMDLMKETVTMVLDALEGTG</sequence>
<protein>
    <recommendedName>
        <fullName evidence="3">Glabrous enhancer-binding protein-like DBD domain-containing protein</fullName>
    </recommendedName>
</protein>
<proteinExistence type="inferred from homology"/>
<comment type="similarity">
    <text evidence="1">Belongs to the GeBP family.</text>
</comment>
<feature type="domain" description="Glabrous enhancer-binding protein-like DBD" evidence="3">
    <location>
        <begin position="267"/>
        <end position="338"/>
    </location>
</feature>
<dbReference type="AlphaFoldDB" id="A0AAV5CYL3"/>
<reference evidence="4" key="2">
    <citation type="submission" date="2021-12" db="EMBL/GenBank/DDBJ databases">
        <title>Resequencing data analysis of finger millet.</title>
        <authorList>
            <person name="Hatakeyama M."/>
            <person name="Aluri S."/>
            <person name="Balachadran M.T."/>
            <person name="Sivarajan S.R."/>
            <person name="Poveda L."/>
            <person name="Shimizu-Inatsugi R."/>
            <person name="Schlapbach R."/>
            <person name="Sreeman S.M."/>
            <person name="Shimizu K.K."/>
        </authorList>
    </citation>
    <scope>NUCLEOTIDE SEQUENCE</scope>
</reference>
<dbReference type="Pfam" id="PF04504">
    <property type="entry name" value="GeBP-like_DBD"/>
    <property type="match status" value="1"/>
</dbReference>